<dbReference type="EMBL" id="BJCL01000016">
    <property type="protein sequence ID" value="GCL65429.1"/>
    <property type="molecule type" value="Genomic_DNA"/>
</dbReference>
<dbReference type="Gene3D" id="3.40.190.10">
    <property type="entry name" value="Periplasmic binding protein-like II"/>
    <property type="match status" value="2"/>
</dbReference>
<evidence type="ECO:0000313" key="7">
    <source>
        <dbReference type="Proteomes" id="UP000301751"/>
    </source>
</evidence>
<sequence length="424" mass="45412">MTTFPALHRLLAAAALVAGATTAQAATITIACGASAPEIEHCWKHAEAWARKTGHTVRNYTQPASATAALAVYRQLFAAKSSDIDIIRVDVIWPGILKDHLLDLKPYSLGQEAEHFPALVANSTIGGRLLGMPWYTDTGLLYYRADLLAKYKRPAPTTWAELAATAAIVQAGERAAGQKDFQGFVFQAKSGESLTCNAVEWIASFGGGRLVDERGDITINNPQAVRALATAAQWVGSISSVGVLNYAEEDARGVFQNGQALFMRNWPYAWSLLESPDSVVRGKVGVSPLPKGDGPGARHAGTLGGWQLAVSKYSKHPEVAADLVMHMASAAVQKDRAIRGSFNPTRPALYKDPQVVAANSFMASLLGTFEDSVARPSGEAGLKYPSVSLALSNAAHDVLGRKATPEAAVRKLEGQLKLVRRERW</sequence>
<reference evidence="7" key="1">
    <citation type="submission" date="2019-03" db="EMBL/GenBank/DDBJ databases">
        <title>Aquabacterium pictum sp.nov., the first bacteriochlorophyll a-containing freshwater bacterium in the genus Aquabacterium of the class Betaproteobacteria.</title>
        <authorList>
            <person name="Hirose S."/>
            <person name="Tank M."/>
            <person name="Hara E."/>
            <person name="Tamaki H."/>
            <person name="Takaichi S."/>
            <person name="Haruta S."/>
            <person name="Hanada S."/>
        </authorList>
    </citation>
    <scope>NUCLEOTIDE SEQUENCE [LARGE SCALE GENOMIC DNA]</scope>
    <source>
        <strain evidence="7">W35</strain>
    </source>
</reference>
<dbReference type="GO" id="GO:0042597">
    <property type="term" value="C:periplasmic space"/>
    <property type="evidence" value="ECO:0007669"/>
    <property type="project" value="UniProtKB-SubCell"/>
</dbReference>
<feature type="chain" id="PRO_5019717760" evidence="5">
    <location>
        <begin position="26"/>
        <end position="424"/>
    </location>
</feature>
<dbReference type="Pfam" id="PF01547">
    <property type="entry name" value="SBP_bac_1"/>
    <property type="match status" value="1"/>
</dbReference>
<proteinExistence type="inferred from homology"/>
<gene>
    <name evidence="6" type="ORF">AQPW35_45100</name>
</gene>
<dbReference type="InterPro" id="IPR050490">
    <property type="entry name" value="Bact_solute-bd_prot1"/>
</dbReference>
<keyword evidence="4 5" id="KW-0732">Signal</keyword>
<evidence type="ECO:0000256" key="5">
    <source>
        <dbReference type="SAM" id="SignalP"/>
    </source>
</evidence>
<dbReference type="SUPFAM" id="SSF53850">
    <property type="entry name" value="Periplasmic binding protein-like II"/>
    <property type="match status" value="1"/>
</dbReference>
<organism evidence="6 7">
    <name type="scientific">Pseudaquabacterium pictum</name>
    <dbReference type="NCBI Taxonomy" id="2315236"/>
    <lineage>
        <taxon>Bacteria</taxon>
        <taxon>Pseudomonadati</taxon>
        <taxon>Pseudomonadota</taxon>
        <taxon>Betaproteobacteria</taxon>
        <taxon>Burkholderiales</taxon>
        <taxon>Sphaerotilaceae</taxon>
        <taxon>Pseudaquabacterium</taxon>
    </lineage>
</organism>
<dbReference type="RefSeq" id="WP_228027251.1">
    <property type="nucleotide sequence ID" value="NZ_BJCL01000016.1"/>
</dbReference>
<dbReference type="CDD" id="cd14750">
    <property type="entry name" value="PBP2_TMBP"/>
    <property type="match status" value="1"/>
</dbReference>
<name>A0A480AUR6_9BURK</name>
<dbReference type="AlphaFoldDB" id="A0A480AUR6"/>
<dbReference type="PANTHER" id="PTHR43649:SF34">
    <property type="entry name" value="ABC TRANSPORTER PERIPLASMIC-BINDING PROTEIN YCJN-RELATED"/>
    <property type="match status" value="1"/>
</dbReference>
<accession>A0A480AUR6</accession>
<dbReference type="PANTHER" id="PTHR43649">
    <property type="entry name" value="ARABINOSE-BINDING PROTEIN-RELATED"/>
    <property type="match status" value="1"/>
</dbReference>
<evidence type="ECO:0000256" key="1">
    <source>
        <dbReference type="ARBA" id="ARBA00004418"/>
    </source>
</evidence>
<evidence type="ECO:0000256" key="3">
    <source>
        <dbReference type="ARBA" id="ARBA00022448"/>
    </source>
</evidence>
<comment type="similarity">
    <text evidence="2">Belongs to the bacterial solute-binding protein 1 family.</text>
</comment>
<keyword evidence="7" id="KW-1185">Reference proteome</keyword>
<feature type="signal peptide" evidence="5">
    <location>
        <begin position="1"/>
        <end position="25"/>
    </location>
</feature>
<dbReference type="Proteomes" id="UP000301751">
    <property type="component" value="Unassembled WGS sequence"/>
</dbReference>
<evidence type="ECO:0000256" key="4">
    <source>
        <dbReference type="ARBA" id="ARBA00022729"/>
    </source>
</evidence>
<protein>
    <submittedName>
        <fullName evidence="6">Sugar ABC transporter substrate-binding protein</fullName>
    </submittedName>
</protein>
<comment type="caution">
    <text evidence="6">The sequence shown here is derived from an EMBL/GenBank/DDBJ whole genome shotgun (WGS) entry which is preliminary data.</text>
</comment>
<dbReference type="InterPro" id="IPR006059">
    <property type="entry name" value="SBP"/>
</dbReference>
<evidence type="ECO:0000313" key="6">
    <source>
        <dbReference type="EMBL" id="GCL65429.1"/>
    </source>
</evidence>
<evidence type="ECO:0000256" key="2">
    <source>
        <dbReference type="ARBA" id="ARBA00008520"/>
    </source>
</evidence>
<comment type="subcellular location">
    <subcellularLocation>
        <location evidence="1">Periplasm</location>
    </subcellularLocation>
</comment>
<keyword evidence="3" id="KW-0813">Transport</keyword>